<keyword evidence="5 8" id="KW-0378">Hydrolase</keyword>
<keyword evidence="3" id="KW-0479">Metal-binding</keyword>
<dbReference type="OrthoDB" id="3039123at2759"/>
<keyword evidence="7" id="KW-1015">Disulfide bond</keyword>
<keyword evidence="2" id="KW-0719">Serine esterase</keyword>
<keyword evidence="4 8" id="KW-0732">Signal</keyword>
<organism evidence="9 10">
    <name type="scientific">Clathrospora elynae</name>
    <dbReference type="NCBI Taxonomy" id="706981"/>
    <lineage>
        <taxon>Eukaryota</taxon>
        <taxon>Fungi</taxon>
        <taxon>Dikarya</taxon>
        <taxon>Ascomycota</taxon>
        <taxon>Pezizomycotina</taxon>
        <taxon>Dothideomycetes</taxon>
        <taxon>Pleosporomycetidae</taxon>
        <taxon>Pleosporales</taxon>
        <taxon>Diademaceae</taxon>
        <taxon>Clathrospora</taxon>
    </lineage>
</organism>
<keyword evidence="6" id="KW-0106">Calcium</keyword>
<feature type="chain" id="PRO_5025711598" description="Carboxylic ester hydrolase" evidence="8">
    <location>
        <begin position="20"/>
        <end position="556"/>
    </location>
</feature>
<dbReference type="GO" id="GO:0030600">
    <property type="term" value="F:feruloyl esterase activity"/>
    <property type="evidence" value="ECO:0007669"/>
    <property type="project" value="UniProtKB-ARBA"/>
</dbReference>
<evidence type="ECO:0000256" key="5">
    <source>
        <dbReference type="ARBA" id="ARBA00022801"/>
    </source>
</evidence>
<accession>A0A6A5S9F7</accession>
<keyword evidence="10" id="KW-1185">Reference proteome</keyword>
<evidence type="ECO:0000256" key="8">
    <source>
        <dbReference type="RuleBase" id="RU361238"/>
    </source>
</evidence>
<evidence type="ECO:0000256" key="2">
    <source>
        <dbReference type="ARBA" id="ARBA00022487"/>
    </source>
</evidence>
<name>A0A6A5S9F7_9PLEO</name>
<feature type="signal peptide" evidence="8">
    <location>
        <begin position="1"/>
        <end position="19"/>
    </location>
</feature>
<dbReference type="Proteomes" id="UP000800038">
    <property type="component" value="Unassembled WGS sequence"/>
</dbReference>
<evidence type="ECO:0000256" key="1">
    <source>
        <dbReference type="ARBA" id="ARBA00006249"/>
    </source>
</evidence>
<proteinExistence type="inferred from homology"/>
<dbReference type="InterPro" id="IPR011118">
    <property type="entry name" value="Tannase/feruloyl_esterase"/>
</dbReference>
<evidence type="ECO:0000256" key="3">
    <source>
        <dbReference type="ARBA" id="ARBA00022723"/>
    </source>
</evidence>
<dbReference type="PANTHER" id="PTHR33938:SF8">
    <property type="entry name" value="CARBOXYLIC ESTER HYDROLASE"/>
    <property type="match status" value="1"/>
</dbReference>
<gene>
    <name evidence="9" type="ORF">EJ02DRAFT_506554</name>
</gene>
<dbReference type="EC" id="3.1.1.-" evidence="8"/>
<evidence type="ECO:0000313" key="9">
    <source>
        <dbReference type="EMBL" id="KAF1936419.1"/>
    </source>
</evidence>
<dbReference type="Pfam" id="PF07519">
    <property type="entry name" value="Tannase"/>
    <property type="match status" value="1"/>
</dbReference>
<evidence type="ECO:0000256" key="6">
    <source>
        <dbReference type="ARBA" id="ARBA00022837"/>
    </source>
</evidence>
<dbReference type="InterPro" id="IPR029058">
    <property type="entry name" value="AB_hydrolase_fold"/>
</dbReference>
<dbReference type="GO" id="GO:0046872">
    <property type="term" value="F:metal ion binding"/>
    <property type="evidence" value="ECO:0007669"/>
    <property type="project" value="UniProtKB-KW"/>
</dbReference>
<dbReference type="SUPFAM" id="SSF53474">
    <property type="entry name" value="alpha/beta-Hydrolases"/>
    <property type="match status" value="1"/>
</dbReference>
<evidence type="ECO:0000256" key="7">
    <source>
        <dbReference type="ARBA" id="ARBA00023157"/>
    </source>
</evidence>
<sequence>MFTMVSTFVLLQLCASVVAATNENFQNTRNCETSTFTAPVIPGAKVLSITAKERRNVDIPAAIASFQPLSDLNFCEIKVYLAHLGANDRVLVETWLPLSQDLWNDRFQATGGGAWATGMLDIALGPAIASGYAASSTDGGHPFDFFTPDWMLNENKSINWDLVHNFATRSLADQVYVGKSLTEQFYGRQPRYSYWNGCSQGGRQGYTVAQRYPGLLDGVLAAAPALKLPNVIMSGIWPIVAMHEAGTLVSNCEFSWFASKALEECDILDGAKDGVIGNPEACTFDPLRLVGQKMECSGHKIEVTGAMADAVRNVHRGPTTPFGINVFPGVPYGTPLNAFLNVTIDSNGVRTLNDPGVLDVFPRTILLKDSNFNVSKLNTSEYFALWVQANEEYGWILNTEHSDLSAFRDTGARLLSWHGINDPIIPYQNTVKYRQHVEREMGGAKAVDNFFRLFLAPGVEHCGLGAGAVPKDPLESLLGWVERGEPPETLTSETRNQDGELVTRDLCRYPRVPKYLAIGDINKASSWSCEGVDGAEEGDFAGGLKDGLKQAGLGWD</sequence>
<reference evidence="9" key="1">
    <citation type="journal article" date="2020" name="Stud. Mycol.">
        <title>101 Dothideomycetes genomes: a test case for predicting lifestyles and emergence of pathogens.</title>
        <authorList>
            <person name="Haridas S."/>
            <person name="Albert R."/>
            <person name="Binder M."/>
            <person name="Bloem J."/>
            <person name="Labutti K."/>
            <person name="Salamov A."/>
            <person name="Andreopoulos B."/>
            <person name="Baker S."/>
            <person name="Barry K."/>
            <person name="Bills G."/>
            <person name="Bluhm B."/>
            <person name="Cannon C."/>
            <person name="Castanera R."/>
            <person name="Culley D."/>
            <person name="Daum C."/>
            <person name="Ezra D."/>
            <person name="Gonzalez J."/>
            <person name="Henrissat B."/>
            <person name="Kuo A."/>
            <person name="Liang C."/>
            <person name="Lipzen A."/>
            <person name="Lutzoni F."/>
            <person name="Magnuson J."/>
            <person name="Mondo S."/>
            <person name="Nolan M."/>
            <person name="Ohm R."/>
            <person name="Pangilinan J."/>
            <person name="Park H.-J."/>
            <person name="Ramirez L."/>
            <person name="Alfaro M."/>
            <person name="Sun H."/>
            <person name="Tritt A."/>
            <person name="Yoshinaga Y."/>
            <person name="Zwiers L.-H."/>
            <person name="Turgeon B."/>
            <person name="Goodwin S."/>
            <person name="Spatafora J."/>
            <person name="Crous P."/>
            <person name="Grigoriev I."/>
        </authorList>
    </citation>
    <scope>NUCLEOTIDE SEQUENCE</scope>
    <source>
        <strain evidence="9">CBS 161.51</strain>
    </source>
</reference>
<protein>
    <recommendedName>
        <fullName evidence="8">Carboxylic ester hydrolase</fullName>
        <ecNumber evidence="8">3.1.1.-</ecNumber>
    </recommendedName>
</protein>
<evidence type="ECO:0000313" key="10">
    <source>
        <dbReference type="Proteomes" id="UP000800038"/>
    </source>
</evidence>
<dbReference type="EMBL" id="ML976190">
    <property type="protein sequence ID" value="KAF1936419.1"/>
    <property type="molecule type" value="Genomic_DNA"/>
</dbReference>
<dbReference type="AlphaFoldDB" id="A0A6A5S9F7"/>
<comment type="similarity">
    <text evidence="1 8">Belongs to the tannase family.</text>
</comment>
<dbReference type="PANTHER" id="PTHR33938">
    <property type="entry name" value="FERULOYL ESTERASE B-RELATED"/>
    <property type="match status" value="1"/>
</dbReference>
<evidence type="ECO:0000256" key="4">
    <source>
        <dbReference type="ARBA" id="ARBA00022729"/>
    </source>
</evidence>